<accession>U6KQD4</accession>
<feature type="non-terminal residue" evidence="1">
    <location>
        <position position="58"/>
    </location>
</feature>
<dbReference type="RefSeq" id="XP_013229883.1">
    <property type="nucleotide sequence ID" value="XM_013374429.1"/>
</dbReference>
<reference evidence="1" key="1">
    <citation type="submission" date="2013-10" db="EMBL/GenBank/DDBJ databases">
        <title>Genomic analysis of the causative agents of coccidiosis in chickens.</title>
        <authorList>
            <person name="Reid A.J."/>
            <person name="Blake D."/>
            <person name="Billington K."/>
            <person name="Browne H."/>
            <person name="Dunn M."/>
            <person name="Hung S."/>
            <person name="Kawahara F."/>
            <person name="Miranda-Saavedra D."/>
            <person name="Mourier T."/>
            <person name="Nagra H."/>
            <person name="Otto T.D."/>
            <person name="Rawlings N."/>
            <person name="Sanchez A."/>
            <person name="Sanders M."/>
            <person name="Subramaniam C."/>
            <person name="Tay Y."/>
            <person name="Dear P."/>
            <person name="Doerig C."/>
            <person name="Gruber A."/>
            <person name="Parkinson J."/>
            <person name="Shirley M."/>
            <person name="Wan K.L."/>
            <person name="Berriman M."/>
            <person name="Tomley F."/>
            <person name="Pain A."/>
        </authorList>
    </citation>
    <scope>NUCLEOTIDE SEQUENCE [LARGE SCALE GENOMIC DNA]</scope>
    <source>
        <strain evidence="1">Houghton</strain>
    </source>
</reference>
<protein>
    <submittedName>
        <fullName evidence="1">Uncharacterized protein</fullName>
    </submittedName>
</protein>
<dbReference type="Proteomes" id="UP000030747">
    <property type="component" value="Unassembled WGS sequence"/>
</dbReference>
<gene>
    <name evidence="1" type="ORF">ETH_00042980</name>
</gene>
<keyword evidence="2" id="KW-1185">Reference proteome</keyword>
<proteinExistence type="predicted"/>
<reference evidence="1" key="2">
    <citation type="submission" date="2013-10" db="EMBL/GenBank/DDBJ databases">
        <authorList>
            <person name="Aslett M."/>
        </authorList>
    </citation>
    <scope>NUCLEOTIDE SEQUENCE [LARGE SCALE GENOMIC DNA]</scope>
    <source>
        <strain evidence="1">Houghton</strain>
    </source>
</reference>
<dbReference type="AlphaFoldDB" id="U6KQD4"/>
<name>U6KQD4_EIMTE</name>
<evidence type="ECO:0000313" key="2">
    <source>
        <dbReference type="Proteomes" id="UP000030747"/>
    </source>
</evidence>
<dbReference type="EMBL" id="HG674159">
    <property type="protein sequence ID" value="CDJ39128.1"/>
    <property type="molecule type" value="Genomic_DNA"/>
</dbReference>
<sequence>MGPRKTETELLLEGLLQSLYLLQKGPSSSAAAAKAFAAYAAVMRGSSSISIKRNSKSA</sequence>
<evidence type="ECO:0000313" key="1">
    <source>
        <dbReference type="EMBL" id="CDJ39128.1"/>
    </source>
</evidence>
<dbReference type="GeneID" id="25257635"/>
<organism evidence="1 2">
    <name type="scientific">Eimeria tenella</name>
    <name type="common">Coccidian parasite</name>
    <dbReference type="NCBI Taxonomy" id="5802"/>
    <lineage>
        <taxon>Eukaryota</taxon>
        <taxon>Sar</taxon>
        <taxon>Alveolata</taxon>
        <taxon>Apicomplexa</taxon>
        <taxon>Conoidasida</taxon>
        <taxon>Coccidia</taxon>
        <taxon>Eucoccidiorida</taxon>
        <taxon>Eimeriorina</taxon>
        <taxon>Eimeriidae</taxon>
        <taxon>Eimeria</taxon>
    </lineage>
</organism>